<reference evidence="1" key="1">
    <citation type="submission" date="2021-06" db="EMBL/GenBank/DDBJ databases">
        <title>Parelaphostrongylus tenuis whole genome reference sequence.</title>
        <authorList>
            <person name="Garwood T.J."/>
            <person name="Larsen P.A."/>
            <person name="Fountain-Jones N.M."/>
            <person name="Garbe J.R."/>
            <person name="Macchietto M.G."/>
            <person name="Kania S.A."/>
            <person name="Gerhold R.W."/>
            <person name="Richards J.E."/>
            <person name="Wolf T.M."/>
        </authorList>
    </citation>
    <scope>NUCLEOTIDE SEQUENCE</scope>
    <source>
        <strain evidence="1">MNPRO001-30</strain>
        <tissue evidence="1">Meninges</tissue>
    </source>
</reference>
<organism evidence="1 2">
    <name type="scientific">Parelaphostrongylus tenuis</name>
    <name type="common">Meningeal worm</name>
    <dbReference type="NCBI Taxonomy" id="148309"/>
    <lineage>
        <taxon>Eukaryota</taxon>
        <taxon>Metazoa</taxon>
        <taxon>Ecdysozoa</taxon>
        <taxon>Nematoda</taxon>
        <taxon>Chromadorea</taxon>
        <taxon>Rhabditida</taxon>
        <taxon>Rhabditina</taxon>
        <taxon>Rhabditomorpha</taxon>
        <taxon>Strongyloidea</taxon>
        <taxon>Metastrongylidae</taxon>
        <taxon>Parelaphostrongylus</taxon>
    </lineage>
</organism>
<comment type="caution">
    <text evidence="1">The sequence shown here is derived from an EMBL/GenBank/DDBJ whole genome shotgun (WGS) entry which is preliminary data.</text>
</comment>
<evidence type="ECO:0000313" key="2">
    <source>
        <dbReference type="Proteomes" id="UP001196413"/>
    </source>
</evidence>
<dbReference type="Proteomes" id="UP001196413">
    <property type="component" value="Unassembled WGS sequence"/>
</dbReference>
<name>A0AAD5QIT1_PARTN</name>
<gene>
    <name evidence="1" type="ORF">KIN20_010427</name>
</gene>
<keyword evidence="2" id="KW-1185">Reference proteome</keyword>
<dbReference type="EMBL" id="JAHQIW010001825">
    <property type="protein sequence ID" value="KAJ1353728.1"/>
    <property type="molecule type" value="Genomic_DNA"/>
</dbReference>
<dbReference type="AlphaFoldDB" id="A0AAD5QIT1"/>
<proteinExistence type="predicted"/>
<sequence length="90" mass="10322">MSDYCQLGELFTLIVPFEFVNPKPFLVECRKKKEVRNVNRRPAELWAHYISMCSKERDEIIISVPTQATTATPINAITEISLPPQPEYPA</sequence>
<evidence type="ECO:0000313" key="1">
    <source>
        <dbReference type="EMBL" id="KAJ1353728.1"/>
    </source>
</evidence>
<accession>A0AAD5QIT1</accession>
<protein>
    <submittedName>
        <fullName evidence="1">Uncharacterized protein</fullName>
    </submittedName>
</protein>